<reference evidence="2" key="2">
    <citation type="submission" date="2019-01" db="UniProtKB">
        <authorList>
            <consortium name="EnsemblPlants"/>
        </authorList>
    </citation>
    <scope>IDENTIFICATION</scope>
    <source>
        <strain evidence="2">cv. Heinz 1706</strain>
    </source>
</reference>
<evidence type="ECO:0000313" key="3">
    <source>
        <dbReference type="Proteomes" id="UP000004994"/>
    </source>
</evidence>
<proteinExistence type="predicted"/>
<keyword evidence="3" id="KW-1185">Reference proteome</keyword>
<sequence>MANFFIDIKKIEDLFVYIVSCGKSSKEGEENDGGRANVSRPPGQRPAPRPQTGR</sequence>
<accession>A0A3Q7FZB2</accession>
<dbReference type="InParanoid" id="A0A3Q7FZB2"/>
<dbReference type="PaxDb" id="4081-Solyc04g011760.2.1"/>
<evidence type="ECO:0000256" key="1">
    <source>
        <dbReference type="SAM" id="MobiDB-lite"/>
    </source>
</evidence>
<dbReference type="AlphaFoldDB" id="A0A3Q7FZB2"/>
<reference evidence="2" key="1">
    <citation type="journal article" date="2012" name="Nature">
        <title>The tomato genome sequence provides insights into fleshy fruit evolution.</title>
        <authorList>
            <consortium name="Tomato Genome Consortium"/>
        </authorList>
    </citation>
    <scope>NUCLEOTIDE SEQUENCE [LARGE SCALE GENOMIC DNA]</scope>
    <source>
        <strain evidence="2">cv. Heinz 1706</strain>
    </source>
</reference>
<feature type="region of interest" description="Disordered" evidence="1">
    <location>
        <begin position="24"/>
        <end position="54"/>
    </location>
</feature>
<dbReference type="EnsemblPlants" id="Solyc04g011760.3.1">
    <property type="protein sequence ID" value="Solyc04g011760.3.1"/>
    <property type="gene ID" value="Solyc04g011760.3"/>
</dbReference>
<feature type="compositionally biased region" description="Pro residues" evidence="1">
    <location>
        <begin position="43"/>
        <end position="54"/>
    </location>
</feature>
<name>A0A3Q7FZB2_SOLLC</name>
<organism evidence="2">
    <name type="scientific">Solanum lycopersicum</name>
    <name type="common">Tomato</name>
    <name type="synonym">Lycopersicon esculentum</name>
    <dbReference type="NCBI Taxonomy" id="4081"/>
    <lineage>
        <taxon>Eukaryota</taxon>
        <taxon>Viridiplantae</taxon>
        <taxon>Streptophyta</taxon>
        <taxon>Embryophyta</taxon>
        <taxon>Tracheophyta</taxon>
        <taxon>Spermatophyta</taxon>
        <taxon>Magnoliopsida</taxon>
        <taxon>eudicotyledons</taxon>
        <taxon>Gunneridae</taxon>
        <taxon>Pentapetalae</taxon>
        <taxon>asterids</taxon>
        <taxon>lamiids</taxon>
        <taxon>Solanales</taxon>
        <taxon>Solanaceae</taxon>
        <taxon>Solanoideae</taxon>
        <taxon>Solaneae</taxon>
        <taxon>Solanum</taxon>
        <taxon>Solanum subgen. Lycopersicon</taxon>
    </lineage>
</organism>
<dbReference type="Gramene" id="Solyc04g011760.3.1">
    <property type="protein sequence ID" value="Solyc04g011760.3.1"/>
    <property type="gene ID" value="Solyc04g011760.3"/>
</dbReference>
<dbReference type="Proteomes" id="UP000004994">
    <property type="component" value="Chromosome 4"/>
</dbReference>
<protein>
    <submittedName>
        <fullName evidence="2">Uncharacterized protein</fullName>
    </submittedName>
</protein>
<evidence type="ECO:0000313" key="2">
    <source>
        <dbReference type="EnsemblPlants" id="Solyc04g011760.3.1"/>
    </source>
</evidence>